<proteinExistence type="inferred from homology"/>
<keyword evidence="5" id="KW-0472">Membrane</keyword>
<dbReference type="FunFam" id="3.40.50.300:FF:000366">
    <property type="entry name" value="GTPase, IMAP family member 2"/>
    <property type="match status" value="1"/>
</dbReference>
<dbReference type="InterPro" id="IPR027417">
    <property type="entry name" value="P-loop_NTPase"/>
</dbReference>
<dbReference type="Proteomes" id="UP000694389">
    <property type="component" value="Unassembled WGS sequence"/>
</dbReference>
<feature type="transmembrane region" description="Helical" evidence="5">
    <location>
        <begin position="222"/>
        <end position="245"/>
    </location>
</feature>
<reference evidence="7" key="2">
    <citation type="submission" date="2025-09" db="UniProtKB">
        <authorList>
            <consortium name="Ensembl"/>
        </authorList>
    </citation>
    <scope>IDENTIFICATION</scope>
</reference>
<gene>
    <name evidence="7" type="primary">LOC127364703</name>
</gene>
<dbReference type="GeneTree" id="ENSGT01150000286992"/>
<dbReference type="PANTHER" id="PTHR10903:SF62">
    <property type="entry name" value="GTPASE IMAP FAMILY MEMBER 4-LIKE-RELATED"/>
    <property type="match status" value="1"/>
</dbReference>
<feature type="domain" description="AIG1-type G" evidence="6">
    <location>
        <begin position="4"/>
        <end position="213"/>
    </location>
</feature>
<dbReference type="InterPro" id="IPR006703">
    <property type="entry name" value="G_AIG1"/>
</dbReference>
<comment type="similarity">
    <text evidence="1">Belongs to the TRAFAC class TrmE-Era-EngA-EngB-Septin-like GTPase superfamily. AIG1/Toc34/Toc159-like paraseptin GTPase family. IAN subfamily.</text>
</comment>
<dbReference type="PROSITE" id="PS51720">
    <property type="entry name" value="G_AIG1"/>
    <property type="match status" value="1"/>
</dbReference>
<dbReference type="RefSeq" id="XP_051258461.1">
    <property type="nucleotide sequence ID" value="XM_051402501.1"/>
</dbReference>
<keyword evidence="3" id="KW-0342">GTP-binding</keyword>
<dbReference type="InterPro" id="IPR045058">
    <property type="entry name" value="GIMA/IAN/Toc"/>
</dbReference>
<reference evidence="7" key="1">
    <citation type="submission" date="2025-08" db="UniProtKB">
        <authorList>
            <consortium name="Ensembl"/>
        </authorList>
    </citation>
    <scope>IDENTIFICATION</scope>
</reference>
<dbReference type="Gene3D" id="3.40.50.300">
    <property type="entry name" value="P-loop containing nucleotide triphosphate hydrolases"/>
    <property type="match status" value="1"/>
</dbReference>
<evidence type="ECO:0000313" key="8">
    <source>
        <dbReference type="Proteomes" id="UP000694389"/>
    </source>
</evidence>
<feature type="region of interest" description="Disordered" evidence="4">
    <location>
        <begin position="256"/>
        <end position="284"/>
    </location>
</feature>
<dbReference type="AlphaFoldDB" id="A0A8P4K1J3"/>
<evidence type="ECO:0000256" key="2">
    <source>
        <dbReference type="ARBA" id="ARBA00022741"/>
    </source>
</evidence>
<dbReference type="SUPFAM" id="SSF52540">
    <property type="entry name" value="P-loop containing nucleoside triphosphate hydrolases"/>
    <property type="match status" value="1"/>
</dbReference>
<evidence type="ECO:0000256" key="4">
    <source>
        <dbReference type="SAM" id="MobiDB-lite"/>
    </source>
</evidence>
<evidence type="ECO:0000259" key="6">
    <source>
        <dbReference type="PROSITE" id="PS51720"/>
    </source>
</evidence>
<accession>A0A8P4K1J3</accession>
<dbReference type="GO" id="GO:0005525">
    <property type="term" value="F:GTP binding"/>
    <property type="evidence" value="ECO:0007669"/>
    <property type="project" value="UniProtKB-KW"/>
</dbReference>
<evidence type="ECO:0000313" key="7">
    <source>
        <dbReference type="Ensembl" id="ENSDLAP00005064008.1"/>
    </source>
</evidence>
<keyword evidence="5" id="KW-1133">Transmembrane helix</keyword>
<keyword evidence="8" id="KW-1185">Reference proteome</keyword>
<evidence type="ECO:0000256" key="1">
    <source>
        <dbReference type="ARBA" id="ARBA00008535"/>
    </source>
</evidence>
<feature type="compositionally biased region" description="Basic and acidic residues" evidence="4">
    <location>
        <begin position="263"/>
        <end position="275"/>
    </location>
</feature>
<name>A0A8P4K1J3_DICLA</name>
<evidence type="ECO:0000256" key="5">
    <source>
        <dbReference type="SAM" id="Phobius"/>
    </source>
</evidence>
<sequence length="284" mass="32187">MDELFQNRRIVILGPAAGKSSLGNTIFREKRFKIGHTFNSETRQCQVETKSVNGRSITLIDTPGFFDTDRSEEELKPEIVRCITECAPGPHAFLIVLKVEKFTEHEQAVITKMCQYFSEEIFKYAIVVFTHGDQLPEGQIIEEYVLQNGFMSNLVAKCGSRCHVIDNKYWNQNTKDEYRNNQFQVEELLKSIDKIIEANKGHCYTNDRQAKVSILKKLLSRLAYIATVALSSTYSIIYAAVGLLIRKVTRHNAIQGTDTPQEASKRAAEAEKNKSDLGQIGLDD</sequence>
<keyword evidence="2" id="KW-0547">Nucleotide-binding</keyword>
<dbReference type="GeneID" id="127364703"/>
<keyword evidence="5" id="KW-0812">Transmembrane</keyword>
<dbReference type="PANTHER" id="PTHR10903">
    <property type="entry name" value="GTPASE, IMAP FAMILY MEMBER-RELATED"/>
    <property type="match status" value="1"/>
</dbReference>
<dbReference type="Ensembl" id="ENSDLAT00005085006.1">
    <property type="protein sequence ID" value="ENSDLAP00005064008.1"/>
    <property type="gene ID" value="ENSDLAG00005028490.1"/>
</dbReference>
<dbReference type="OMA" id="RSVTHEC"/>
<evidence type="ECO:0000256" key="3">
    <source>
        <dbReference type="ARBA" id="ARBA00023134"/>
    </source>
</evidence>
<dbReference type="RefSeq" id="XP_051258460.1">
    <property type="nucleotide sequence ID" value="XM_051402500.1"/>
</dbReference>
<dbReference type="Pfam" id="PF04548">
    <property type="entry name" value="AIG1"/>
    <property type="match status" value="1"/>
</dbReference>
<organism evidence="7 8">
    <name type="scientific">Dicentrarchus labrax</name>
    <name type="common">European seabass</name>
    <name type="synonym">Morone labrax</name>
    <dbReference type="NCBI Taxonomy" id="13489"/>
    <lineage>
        <taxon>Eukaryota</taxon>
        <taxon>Metazoa</taxon>
        <taxon>Chordata</taxon>
        <taxon>Craniata</taxon>
        <taxon>Vertebrata</taxon>
        <taxon>Euteleostomi</taxon>
        <taxon>Actinopterygii</taxon>
        <taxon>Neopterygii</taxon>
        <taxon>Teleostei</taxon>
        <taxon>Neoteleostei</taxon>
        <taxon>Acanthomorphata</taxon>
        <taxon>Eupercaria</taxon>
        <taxon>Moronidae</taxon>
        <taxon>Dicentrarchus</taxon>
    </lineage>
</organism>
<protein>
    <recommendedName>
        <fullName evidence="6">AIG1-type G domain-containing protein</fullName>
    </recommendedName>
</protein>
<dbReference type="OrthoDB" id="425923at2759"/>